<evidence type="ECO:0000256" key="13">
    <source>
        <dbReference type="SAM" id="Phobius"/>
    </source>
</evidence>
<keyword evidence="8 12" id="KW-0406">Ion transport</keyword>
<keyword evidence="11" id="KW-0066">ATP synthesis</keyword>
<gene>
    <name evidence="14" type="primary">ATPase 8</name>
</gene>
<accession>B7ZHP1</accession>
<keyword evidence="3 12" id="KW-0813">Transport</keyword>
<dbReference type="AlphaFoldDB" id="B7ZHP1"/>
<dbReference type="EMBL" id="AP009221">
    <property type="protein sequence ID" value="BAH10412.1"/>
    <property type="molecule type" value="Genomic_DNA"/>
</dbReference>
<geneLocation type="mitochondrion" evidence="14"/>
<keyword evidence="9 12" id="KW-0496">Mitochondrion</keyword>
<evidence type="ECO:0000256" key="4">
    <source>
        <dbReference type="ARBA" id="ARBA00022547"/>
    </source>
</evidence>
<comment type="subcellular location">
    <subcellularLocation>
        <location evidence="1 12">Mitochondrion membrane</location>
        <topology evidence="1 12">Single-pass membrane protein</topology>
    </subcellularLocation>
</comment>
<keyword evidence="4 12" id="KW-0138">CF(0)</keyword>
<keyword evidence="6 12" id="KW-0375">Hydrogen ion transport</keyword>
<evidence type="ECO:0000256" key="3">
    <source>
        <dbReference type="ARBA" id="ARBA00022448"/>
    </source>
</evidence>
<dbReference type="InterPro" id="IPR001421">
    <property type="entry name" value="ATP8_metazoa"/>
</dbReference>
<dbReference type="GO" id="GO:0015986">
    <property type="term" value="P:proton motive force-driven ATP synthesis"/>
    <property type="evidence" value="ECO:0007669"/>
    <property type="project" value="InterPro"/>
</dbReference>
<evidence type="ECO:0000256" key="9">
    <source>
        <dbReference type="ARBA" id="ARBA00023128"/>
    </source>
</evidence>
<name>B7ZHP1_9TELE</name>
<evidence type="ECO:0000256" key="2">
    <source>
        <dbReference type="ARBA" id="ARBA00008892"/>
    </source>
</evidence>
<evidence type="ECO:0000313" key="14">
    <source>
        <dbReference type="EMBL" id="BAH10412.1"/>
    </source>
</evidence>
<protein>
    <recommendedName>
        <fullName evidence="12">ATP synthase complex subunit 8</fullName>
    </recommendedName>
</protein>
<organism evidence="14">
    <name type="scientific">Oxymonacanthus longirostris</name>
    <name type="common">harlequin filefish</name>
    <dbReference type="NCBI Taxonomy" id="303724"/>
    <lineage>
        <taxon>Eukaryota</taxon>
        <taxon>Metazoa</taxon>
        <taxon>Chordata</taxon>
        <taxon>Craniata</taxon>
        <taxon>Vertebrata</taxon>
        <taxon>Euteleostomi</taxon>
        <taxon>Actinopterygii</taxon>
        <taxon>Neopterygii</taxon>
        <taxon>Teleostei</taxon>
        <taxon>Neoteleostei</taxon>
        <taxon>Acanthomorphata</taxon>
        <taxon>Eupercaria</taxon>
        <taxon>Tetraodontiformes</taxon>
        <taxon>Monacanthidae</taxon>
        <taxon>Oxymonacanthus</taxon>
    </lineage>
</organism>
<evidence type="ECO:0000256" key="10">
    <source>
        <dbReference type="ARBA" id="ARBA00023136"/>
    </source>
</evidence>
<evidence type="ECO:0000256" key="5">
    <source>
        <dbReference type="ARBA" id="ARBA00022692"/>
    </source>
</evidence>
<evidence type="ECO:0000256" key="6">
    <source>
        <dbReference type="ARBA" id="ARBA00022781"/>
    </source>
</evidence>
<evidence type="ECO:0000256" key="11">
    <source>
        <dbReference type="ARBA" id="ARBA00023310"/>
    </source>
</evidence>
<evidence type="ECO:0000256" key="12">
    <source>
        <dbReference type="RuleBase" id="RU003661"/>
    </source>
</evidence>
<dbReference type="GO" id="GO:0031966">
    <property type="term" value="C:mitochondrial membrane"/>
    <property type="evidence" value="ECO:0007669"/>
    <property type="project" value="UniProtKB-SubCell"/>
</dbReference>
<proteinExistence type="inferred from homology"/>
<sequence length="55" mass="6178">MPQLAPAPWLAFSVTAWFVLLVLMAAKTSMNLLPSNPISPGKESLKTTTWNWPWH</sequence>
<dbReference type="GO" id="GO:0045259">
    <property type="term" value="C:proton-transporting ATP synthase complex"/>
    <property type="evidence" value="ECO:0007669"/>
    <property type="project" value="UniProtKB-KW"/>
</dbReference>
<evidence type="ECO:0000256" key="8">
    <source>
        <dbReference type="ARBA" id="ARBA00023065"/>
    </source>
</evidence>
<keyword evidence="5 12" id="KW-0812">Transmembrane</keyword>
<evidence type="ECO:0000256" key="7">
    <source>
        <dbReference type="ARBA" id="ARBA00022989"/>
    </source>
</evidence>
<keyword evidence="10 13" id="KW-0472">Membrane</keyword>
<reference evidence="14" key="1">
    <citation type="journal article" date="2009" name="Mol. Phylogenet. Evol.">
        <title>Unique patterns of pelvic fin evolution: a case study of balistoid fishes (Pisces: Tetraodontiformes) based on whole mitochondrial genome sequences.</title>
        <authorList>
            <person name="Yamanoue Y."/>
            <person name="Miya M."/>
            <person name="Matsuura K."/>
            <person name="Sakai H."/>
            <person name="Katoh M."/>
            <person name="Nishida M."/>
        </authorList>
    </citation>
    <scope>NUCLEOTIDE SEQUENCE</scope>
    <source>
        <tissue evidence="14">Muscle</tissue>
    </source>
</reference>
<dbReference type="GO" id="GO:0015078">
    <property type="term" value="F:proton transmembrane transporter activity"/>
    <property type="evidence" value="ECO:0007669"/>
    <property type="project" value="InterPro"/>
</dbReference>
<keyword evidence="7 13" id="KW-1133">Transmembrane helix</keyword>
<feature type="transmembrane region" description="Helical" evidence="13">
    <location>
        <begin position="6"/>
        <end position="26"/>
    </location>
</feature>
<evidence type="ECO:0000256" key="1">
    <source>
        <dbReference type="ARBA" id="ARBA00004304"/>
    </source>
</evidence>
<comment type="similarity">
    <text evidence="2 12">Belongs to the ATPase protein 8 family.</text>
</comment>
<dbReference type="Pfam" id="PF00895">
    <property type="entry name" value="ATP-synt_8"/>
    <property type="match status" value="1"/>
</dbReference>